<comment type="caution">
    <text evidence="1">The sequence shown here is derived from an EMBL/GenBank/DDBJ whole genome shotgun (WGS) entry which is preliminary data.</text>
</comment>
<keyword evidence="2" id="KW-1185">Reference proteome</keyword>
<dbReference type="Proteomes" id="UP001150603">
    <property type="component" value="Unassembled WGS sequence"/>
</dbReference>
<feature type="non-terminal residue" evidence="1">
    <location>
        <position position="318"/>
    </location>
</feature>
<gene>
    <name evidence="1" type="ORF">FBU59_005060</name>
</gene>
<reference evidence="1" key="1">
    <citation type="submission" date="2022-07" db="EMBL/GenBank/DDBJ databases">
        <title>Phylogenomic reconstructions and comparative analyses of Kickxellomycotina fungi.</title>
        <authorList>
            <person name="Reynolds N.K."/>
            <person name="Stajich J.E."/>
            <person name="Barry K."/>
            <person name="Grigoriev I.V."/>
            <person name="Crous P."/>
            <person name="Smith M.E."/>
        </authorList>
    </citation>
    <scope>NUCLEOTIDE SEQUENCE</scope>
    <source>
        <strain evidence="1">NRRL 5244</strain>
    </source>
</reference>
<organism evidence="1 2">
    <name type="scientific">Linderina macrospora</name>
    <dbReference type="NCBI Taxonomy" id="4868"/>
    <lineage>
        <taxon>Eukaryota</taxon>
        <taxon>Fungi</taxon>
        <taxon>Fungi incertae sedis</taxon>
        <taxon>Zoopagomycota</taxon>
        <taxon>Kickxellomycotina</taxon>
        <taxon>Kickxellomycetes</taxon>
        <taxon>Kickxellales</taxon>
        <taxon>Kickxellaceae</taxon>
        <taxon>Linderina</taxon>
    </lineage>
</organism>
<sequence length="318" mass="35280">MIEELFPCVTEGDVGSSFANSDIATNGPLPNFEEFLKHICCRTRTQLTCMSLALLYLTRLRANHPRSRGSPGSSYRLALSSLCVATKYLYDDAYHTCSWVQVSMGLFTQREVNQMEMEFMYFLHYQLGVTSTEWNQWIATLEAKLVSRWQEKGKADTIYGFGLFLSRECCEPNAQDAVRDIAWGEGGKNLLTLLNNAIQNSNNIASDKCSPSVDSAVSDTTCLPTPDPNGWFRIRSPVLQAGQQSAVLSSSMTTDSNPITPNTAHFSDTPCLNDKTSAYPQQAHHFSTHASIQTHVPVYLPEANRPMPMPANNGGFVQ</sequence>
<evidence type="ECO:0000313" key="1">
    <source>
        <dbReference type="EMBL" id="KAJ1936418.1"/>
    </source>
</evidence>
<dbReference type="EMBL" id="JANBPW010003890">
    <property type="protein sequence ID" value="KAJ1936418.1"/>
    <property type="molecule type" value="Genomic_DNA"/>
</dbReference>
<name>A0ACC1J3X5_9FUNG</name>
<proteinExistence type="predicted"/>
<protein>
    <submittedName>
        <fullName evidence="1">Uncharacterized protein</fullName>
    </submittedName>
</protein>
<accession>A0ACC1J3X5</accession>
<evidence type="ECO:0000313" key="2">
    <source>
        <dbReference type="Proteomes" id="UP001150603"/>
    </source>
</evidence>